<keyword evidence="2" id="KW-0238">DNA-binding</keyword>
<dbReference type="PROSITE" id="PS50110">
    <property type="entry name" value="RESPONSE_REGULATORY"/>
    <property type="match status" value="1"/>
</dbReference>
<dbReference type="SMART" id="SM00448">
    <property type="entry name" value="REC"/>
    <property type="match status" value="1"/>
</dbReference>
<dbReference type="CDD" id="cd17535">
    <property type="entry name" value="REC_NarL-like"/>
    <property type="match status" value="1"/>
</dbReference>
<dbReference type="SUPFAM" id="SSF52172">
    <property type="entry name" value="CheY-like"/>
    <property type="match status" value="1"/>
</dbReference>
<evidence type="ECO:0000259" key="5">
    <source>
        <dbReference type="PROSITE" id="PS50110"/>
    </source>
</evidence>
<dbReference type="GO" id="GO:0003677">
    <property type="term" value="F:DNA binding"/>
    <property type="evidence" value="ECO:0007669"/>
    <property type="project" value="UniProtKB-KW"/>
</dbReference>
<sequence length="258" mass="28380">MLKESNNLRSLAKGQATLHSLPVPDIGQEDVEITPLSKAMIADYQPLFRDSLRDIVQRNHDCKYVFEVFSLEDAMEIVSEHGSLDLIFFDLDMPDMRGLGGLGRLNEIAPSLPIIVMSARVNRYVTSQAIGQGAMGVVAKTASRDEIVDAIRQVLDGKICVCAGSNEFENDNGRGAVRAGSEAEVDPSQFQSLTKRQLIVLERMTRGESNKQIAYNLHLAETTVKAHVSAVLRKLNVQNRAQAILAASCLDLVSQMRK</sequence>
<evidence type="ECO:0000313" key="7">
    <source>
        <dbReference type="Proteomes" id="UP000431462"/>
    </source>
</evidence>
<dbReference type="PROSITE" id="PS50043">
    <property type="entry name" value="HTH_LUXR_2"/>
    <property type="match status" value="1"/>
</dbReference>
<dbReference type="Pfam" id="PF00072">
    <property type="entry name" value="Response_reg"/>
    <property type="match status" value="1"/>
</dbReference>
<comment type="caution">
    <text evidence="6">The sequence shown here is derived from an EMBL/GenBank/DDBJ whole genome shotgun (WGS) entry which is preliminary data.</text>
</comment>
<evidence type="ECO:0000313" key="6">
    <source>
        <dbReference type="EMBL" id="MTI99357.1"/>
    </source>
</evidence>
<dbReference type="InterPro" id="IPR011006">
    <property type="entry name" value="CheY-like_superfamily"/>
</dbReference>
<dbReference type="PANTHER" id="PTHR45566:SF1">
    <property type="entry name" value="HTH-TYPE TRANSCRIPTIONAL REGULATOR YHJB-RELATED"/>
    <property type="match status" value="1"/>
</dbReference>
<dbReference type="GO" id="GO:0006355">
    <property type="term" value="P:regulation of DNA-templated transcription"/>
    <property type="evidence" value="ECO:0007669"/>
    <property type="project" value="InterPro"/>
</dbReference>
<dbReference type="Gene3D" id="3.40.50.2300">
    <property type="match status" value="1"/>
</dbReference>
<dbReference type="PROSITE" id="PS00622">
    <property type="entry name" value="HTH_LUXR_1"/>
    <property type="match status" value="1"/>
</dbReference>
<organism evidence="6 7">
    <name type="scientific">Marinobacter adhaerens</name>
    <dbReference type="NCBI Taxonomy" id="1033846"/>
    <lineage>
        <taxon>Bacteria</taxon>
        <taxon>Pseudomonadati</taxon>
        <taxon>Pseudomonadota</taxon>
        <taxon>Gammaproteobacteria</taxon>
        <taxon>Pseudomonadales</taxon>
        <taxon>Marinobacteraceae</taxon>
        <taxon>Marinobacter</taxon>
    </lineage>
</organism>
<gene>
    <name evidence="6" type="ORF">FH752_12120</name>
</gene>
<dbReference type="InterPro" id="IPR016032">
    <property type="entry name" value="Sig_transdc_resp-reg_C-effctor"/>
</dbReference>
<dbReference type="SUPFAM" id="SSF46894">
    <property type="entry name" value="C-terminal effector domain of the bipartite response regulators"/>
    <property type="match status" value="1"/>
</dbReference>
<protein>
    <submittedName>
        <fullName evidence="6">Response regulator transcription factor</fullName>
    </submittedName>
</protein>
<feature type="domain" description="Response regulatory" evidence="5">
    <location>
        <begin position="38"/>
        <end position="155"/>
    </location>
</feature>
<dbReference type="InterPro" id="IPR001789">
    <property type="entry name" value="Sig_transdc_resp-reg_receiver"/>
</dbReference>
<dbReference type="AlphaFoldDB" id="A0A844I5W7"/>
<reference evidence="6 7" key="1">
    <citation type="submission" date="2019-06" db="EMBL/GenBank/DDBJ databases">
        <title>Enrichment of Autotrophic Halophilic Microorganisms from Red Sea Brine Pool Using Microbial Electrosynthesis System.</title>
        <authorList>
            <person name="Alqahtani M.F."/>
            <person name="Bajracharya S."/>
            <person name="Katuri K.P."/>
            <person name="Ali M."/>
            <person name="Saikaly P.E."/>
        </authorList>
    </citation>
    <scope>NUCLEOTIDE SEQUENCE [LARGE SCALE GENOMIC DNA]</scope>
    <source>
        <strain evidence="6">MES15</strain>
    </source>
</reference>
<dbReference type="Proteomes" id="UP000431462">
    <property type="component" value="Unassembled WGS sequence"/>
</dbReference>
<evidence type="ECO:0000256" key="3">
    <source>
        <dbReference type="PROSITE-ProRule" id="PRU00169"/>
    </source>
</evidence>
<dbReference type="PANTHER" id="PTHR45566">
    <property type="entry name" value="HTH-TYPE TRANSCRIPTIONAL REGULATOR YHJB-RELATED"/>
    <property type="match status" value="1"/>
</dbReference>
<dbReference type="InterPro" id="IPR000792">
    <property type="entry name" value="Tscrpt_reg_LuxR_C"/>
</dbReference>
<dbReference type="InterPro" id="IPR051015">
    <property type="entry name" value="EvgA-like"/>
</dbReference>
<dbReference type="InterPro" id="IPR058245">
    <property type="entry name" value="NreC/VraR/RcsB-like_REC"/>
</dbReference>
<evidence type="ECO:0000256" key="2">
    <source>
        <dbReference type="ARBA" id="ARBA00023125"/>
    </source>
</evidence>
<accession>A0A844I5W7</accession>
<dbReference type="PRINTS" id="PR00038">
    <property type="entry name" value="HTHLUXR"/>
</dbReference>
<feature type="domain" description="HTH luxR-type" evidence="4">
    <location>
        <begin position="186"/>
        <end position="251"/>
    </location>
</feature>
<evidence type="ECO:0000259" key="4">
    <source>
        <dbReference type="PROSITE" id="PS50043"/>
    </source>
</evidence>
<evidence type="ECO:0000256" key="1">
    <source>
        <dbReference type="ARBA" id="ARBA00022553"/>
    </source>
</evidence>
<dbReference type="CDD" id="cd06170">
    <property type="entry name" value="LuxR_C_like"/>
    <property type="match status" value="1"/>
</dbReference>
<dbReference type="SMART" id="SM00421">
    <property type="entry name" value="HTH_LUXR"/>
    <property type="match status" value="1"/>
</dbReference>
<name>A0A844I5W7_9GAMM</name>
<dbReference type="GO" id="GO:0000160">
    <property type="term" value="P:phosphorelay signal transduction system"/>
    <property type="evidence" value="ECO:0007669"/>
    <property type="project" value="InterPro"/>
</dbReference>
<proteinExistence type="predicted"/>
<keyword evidence="1 3" id="KW-0597">Phosphoprotein</keyword>
<dbReference type="EMBL" id="VENC01000011">
    <property type="protein sequence ID" value="MTI99357.1"/>
    <property type="molecule type" value="Genomic_DNA"/>
</dbReference>
<feature type="modified residue" description="4-aspartylphosphate" evidence="3">
    <location>
        <position position="90"/>
    </location>
</feature>
<dbReference type="Pfam" id="PF00196">
    <property type="entry name" value="GerE"/>
    <property type="match status" value="1"/>
</dbReference>